<dbReference type="GO" id="GO:0016491">
    <property type="term" value="F:oxidoreductase activity"/>
    <property type="evidence" value="ECO:0007669"/>
    <property type="project" value="UniProtKB-KW"/>
</dbReference>
<evidence type="ECO:0000256" key="3">
    <source>
        <dbReference type="SAM" id="MobiDB-lite"/>
    </source>
</evidence>
<keyword evidence="2" id="KW-0408">Iron</keyword>
<dbReference type="InterPro" id="IPR005123">
    <property type="entry name" value="Oxoglu/Fe-dep_dioxygenase_dom"/>
</dbReference>
<evidence type="ECO:0000259" key="4">
    <source>
        <dbReference type="PROSITE" id="PS51471"/>
    </source>
</evidence>
<sequence length="298" mass="32432">MRFGCQAALAAAIIRRYLPGERRRHPTHFDGMAFVTVVLGLDAPGSCTGGFYVQPQSSRASRLFVPLAAGDAAVHRYDLRHGVHVKSGSRYSLVMWIKPSQESVIDGSLPWYQPASDAGDADAQHNFAKLLKSGQPGQGPSSTCDVKRSLQLYALAAAQGHAEAQRALGQMYFKGCSGLSAPDAATASMWWRRAAKFGDAHAQKLLAGLLRWGLGGTDVDVEEADFWDRRAMEQESSDDEANPEASVRAAKCSRREVEPIQKTIVECARREPPQHEQLKLASVDQPEPDMDALFGPAD</sequence>
<accession>A0A813G0B4</accession>
<organism evidence="5 6">
    <name type="scientific">Polarella glacialis</name>
    <name type="common">Dinoflagellate</name>
    <dbReference type="NCBI Taxonomy" id="89957"/>
    <lineage>
        <taxon>Eukaryota</taxon>
        <taxon>Sar</taxon>
        <taxon>Alveolata</taxon>
        <taxon>Dinophyceae</taxon>
        <taxon>Suessiales</taxon>
        <taxon>Suessiaceae</taxon>
        <taxon>Polarella</taxon>
    </lineage>
</organism>
<dbReference type="Gene3D" id="1.25.40.10">
    <property type="entry name" value="Tetratricopeptide repeat domain"/>
    <property type="match status" value="1"/>
</dbReference>
<name>A0A813G0B4_POLGL</name>
<dbReference type="AlphaFoldDB" id="A0A813G0B4"/>
<dbReference type="PROSITE" id="PS51471">
    <property type="entry name" value="FE2OG_OXY"/>
    <property type="match status" value="1"/>
</dbReference>
<evidence type="ECO:0000256" key="1">
    <source>
        <dbReference type="ARBA" id="ARBA00038101"/>
    </source>
</evidence>
<proteinExistence type="inferred from homology"/>
<evidence type="ECO:0000256" key="2">
    <source>
        <dbReference type="RuleBase" id="RU003682"/>
    </source>
</evidence>
<protein>
    <recommendedName>
        <fullName evidence="4">Fe2OG dioxygenase domain-containing protein</fullName>
    </recommendedName>
</protein>
<comment type="caution">
    <text evidence="5">The sequence shown here is derived from an EMBL/GenBank/DDBJ whole genome shotgun (WGS) entry which is preliminary data.</text>
</comment>
<dbReference type="InterPro" id="IPR050767">
    <property type="entry name" value="Sel1_AlgK"/>
</dbReference>
<keyword evidence="2" id="KW-0479">Metal-binding</keyword>
<dbReference type="PANTHER" id="PTHR11102">
    <property type="entry name" value="SEL-1-LIKE PROTEIN"/>
    <property type="match status" value="1"/>
</dbReference>
<comment type="similarity">
    <text evidence="1">Belongs to the sel-1 family.</text>
</comment>
<evidence type="ECO:0000313" key="6">
    <source>
        <dbReference type="Proteomes" id="UP000654075"/>
    </source>
</evidence>
<feature type="region of interest" description="Disordered" evidence="3">
    <location>
        <begin position="266"/>
        <end position="298"/>
    </location>
</feature>
<feature type="compositionally biased region" description="Basic and acidic residues" evidence="3">
    <location>
        <begin position="267"/>
        <end position="278"/>
    </location>
</feature>
<dbReference type="InterPro" id="IPR006597">
    <property type="entry name" value="Sel1-like"/>
</dbReference>
<gene>
    <name evidence="5" type="ORF">PGLA1383_LOCUS36121</name>
</gene>
<keyword evidence="2" id="KW-0560">Oxidoreductase</keyword>
<reference evidence="5" key="1">
    <citation type="submission" date="2021-02" db="EMBL/GenBank/DDBJ databases">
        <authorList>
            <person name="Dougan E. K."/>
            <person name="Rhodes N."/>
            <person name="Thang M."/>
            <person name="Chan C."/>
        </authorList>
    </citation>
    <scope>NUCLEOTIDE SEQUENCE</scope>
</reference>
<feature type="domain" description="Fe2OG dioxygenase" evidence="4">
    <location>
        <begin position="1"/>
        <end position="99"/>
    </location>
</feature>
<comment type="similarity">
    <text evidence="2">Belongs to the iron/ascorbate-dependent oxidoreductase family.</text>
</comment>
<dbReference type="GO" id="GO:0046872">
    <property type="term" value="F:metal ion binding"/>
    <property type="evidence" value="ECO:0007669"/>
    <property type="project" value="UniProtKB-KW"/>
</dbReference>
<keyword evidence="6" id="KW-1185">Reference proteome</keyword>
<dbReference type="OrthoDB" id="418134at2759"/>
<dbReference type="SMART" id="SM00671">
    <property type="entry name" value="SEL1"/>
    <property type="match status" value="3"/>
</dbReference>
<feature type="region of interest" description="Disordered" evidence="3">
    <location>
        <begin position="232"/>
        <end position="253"/>
    </location>
</feature>
<dbReference type="PANTHER" id="PTHR11102:SF160">
    <property type="entry name" value="ERAD-ASSOCIATED E3 UBIQUITIN-PROTEIN LIGASE COMPONENT HRD3"/>
    <property type="match status" value="1"/>
</dbReference>
<dbReference type="InterPro" id="IPR011990">
    <property type="entry name" value="TPR-like_helical_dom_sf"/>
</dbReference>
<dbReference type="Proteomes" id="UP000654075">
    <property type="component" value="Unassembled WGS sequence"/>
</dbReference>
<evidence type="ECO:0000313" key="5">
    <source>
        <dbReference type="EMBL" id="CAE8618504.1"/>
    </source>
</evidence>
<dbReference type="Gene3D" id="2.60.120.620">
    <property type="entry name" value="q2cbj1_9rhob like domain"/>
    <property type="match status" value="1"/>
</dbReference>
<dbReference type="EMBL" id="CAJNNV010026564">
    <property type="protein sequence ID" value="CAE8618504.1"/>
    <property type="molecule type" value="Genomic_DNA"/>
</dbReference>
<dbReference type="SUPFAM" id="SSF81901">
    <property type="entry name" value="HCP-like"/>
    <property type="match status" value="1"/>
</dbReference>